<dbReference type="EMBL" id="JSUQ01000011">
    <property type="protein sequence ID" value="KHQ52584.1"/>
    <property type="molecule type" value="Genomic_DNA"/>
</dbReference>
<gene>
    <name evidence="2" type="ORF">OA50_03059</name>
</gene>
<feature type="region of interest" description="Disordered" evidence="1">
    <location>
        <begin position="1"/>
        <end position="34"/>
    </location>
</feature>
<dbReference type="Proteomes" id="UP000030960">
    <property type="component" value="Unassembled WGS sequence"/>
</dbReference>
<comment type="caution">
    <text evidence="2">The sequence shown here is derived from an EMBL/GenBank/DDBJ whole genome shotgun (WGS) entry which is preliminary data.</text>
</comment>
<keyword evidence="3" id="KW-1185">Reference proteome</keyword>
<feature type="compositionally biased region" description="Basic and acidic residues" evidence="1">
    <location>
        <begin position="16"/>
        <end position="34"/>
    </location>
</feature>
<sequence>MRDRGLGRGRHRRRQRGGEDEPRGKAADEIAERPRARDIAAHAAIGLAQRALDQGDPVGQAAGLGDAAAARTVKPHGVHLVEIGHGAVAFRHLDDLGHRADVAIHRVDGFEGDDLGRVGGQRRQLAVQVLGVVVFPDHLAGAGMADALDHAGVVGRVREDDRIRQTAAQGRKRGPVRDIARGEEQRRLLAVQVSEFRLQRDVMRIGAGYVARATRPGAALVHHLLHPRTHVRMLAHPEVVVRTPDSEILRTPHGPAPGLGEGLAVPLQLGEDAVVALCLEVVQLGSEQRVEIHRSSPVSIFGARPDCPGTGKCPCSLGARGSMAQSGFPEVNEGPRCFGVQRPRPCRYK</sequence>
<evidence type="ECO:0000313" key="3">
    <source>
        <dbReference type="Proteomes" id="UP000030960"/>
    </source>
</evidence>
<proteinExistence type="predicted"/>
<evidence type="ECO:0000313" key="2">
    <source>
        <dbReference type="EMBL" id="KHQ52584.1"/>
    </source>
</evidence>
<accession>A0A0B3SQ88</accession>
<protein>
    <submittedName>
        <fullName evidence="2">Uncharacterized protein</fullName>
    </submittedName>
</protein>
<dbReference type="AlphaFoldDB" id="A0A0B3SQ88"/>
<evidence type="ECO:0000256" key="1">
    <source>
        <dbReference type="SAM" id="MobiDB-lite"/>
    </source>
</evidence>
<organism evidence="2 3">
    <name type="scientific">Mameliella alba</name>
    <dbReference type="NCBI Taxonomy" id="561184"/>
    <lineage>
        <taxon>Bacteria</taxon>
        <taxon>Pseudomonadati</taxon>
        <taxon>Pseudomonadota</taxon>
        <taxon>Alphaproteobacteria</taxon>
        <taxon>Rhodobacterales</taxon>
        <taxon>Roseobacteraceae</taxon>
        <taxon>Mameliella</taxon>
    </lineage>
</organism>
<reference evidence="2 3" key="1">
    <citation type="submission" date="2014-10" db="EMBL/GenBank/DDBJ databases">
        <title>Genome sequence of Ponticoccus sp. strain UMTAT08 isolated from clonal culture of toxic dinoflagellate Alexandrium tamiyavanichii.</title>
        <authorList>
            <person name="Gan H.Y."/>
            <person name="Muhd D.-D."/>
            <person name="Mohd Noor M.E."/>
            <person name="Yeong Y.S."/>
            <person name="Usup G."/>
        </authorList>
    </citation>
    <scope>NUCLEOTIDE SEQUENCE [LARGE SCALE GENOMIC DNA]</scope>
    <source>
        <strain evidence="2 3">UMTAT08</strain>
    </source>
</reference>
<name>A0A0B3SQ88_9RHOB</name>